<name>A0A9W8DQI3_9FUNG</name>
<feature type="compositionally biased region" description="Low complexity" evidence="1">
    <location>
        <begin position="595"/>
        <end position="617"/>
    </location>
</feature>
<feature type="region of interest" description="Disordered" evidence="1">
    <location>
        <begin position="114"/>
        <end position="146"/>
    </location>
</feature>
<feature type="region of interest" description="Disordered" evidence="1">
    <location>
        <begin position="48"/>
        <end position="93"/>
    </location>
</feature>
<sequence length="617" mass="66609">MDFVVSPHSRNSEIPELLATNDNLLGQNEVLPPYTELDLANLSLDDNAERTNNIDSPTQHHHSTTPPPPLLSPSDISNNHQSTNTATTDITNNVEKLVKPKSYVFHKLKGLLPSDSLPNSPSLPDFGNTHPQFPQNGSSDGVRHSNAANNTATTTAAIPAGIVTNLRDNSTTISLPNGTFSMANGTVNYARMNSFSDSSSIVSFADSVATGSMSSSYQQLPHPPHIQKQRRSNSKNLFIRNSFKTFKADSPFTLQAHGIKNLQIVLSSNQQHPHAKEISVELEAIGTLHKTKSPADVRWFPNGLQIRHTSLDNITCYISVPKGVVESHPGIQINSRYGSLRVVGEIGAPMPPLTVSAKNGKTYLSILESTKLSISGTSGDMWIRDVTCKGRLTMACLDGAINVEEAGIGKLSLQTQTGSILLESITTMQLSMKTPQGKWMGEWIRPTVVEAKGTEDQLDVLVNLSRPHEPFRVFIAEKYEAVKLRIAGPFDGMLDMKTFRGVVEYIAKSGAIIPKAHKTIDQPKHQQVFFGDQYYSQLVDWNSHGGKATVEFIPASSSNKSTLSTTEVVALAATRSSASIVPTTVSSVPTDNDQTAATTTAAGAASATTNTTTTADQ</sequence>
<proteinExistence type="predicted"/>
<reference evidence="2" key="1">
    <citation type="submission" date="2022-07" db="EMBL/GenBank/DDBJ databases">
        <title>Phylogenomic reconstructions and comparative analyses of Kickxellomycotina fungi.</title>
        <authorList>
            <person name="Reynolds N.K."/>
            <person name="Stajich J.E."/>
            <person name="Barry K."/>
            <person name="Grigoriev I.V."/>
            <person name="Crous P."/>
            <person name="Smith M.E."/>
        </authorList>
    </citation>
    <scope>NUCLEOTIDE SEQUENCE</scope>
    <source>
        <strain evidence="2">NBRC 100468</strain>
    </source>
</reference>
<accession>A0A9W8DQI3</accession>
<dbReference type="EMBL" id="JANBPU010000220">
    <property type="protein sequence ID" value="KAJ1914085.1"/>
    <property type="molecule type" value="Genomic_DNA"/>
</dbReference>
<dbReference type="Proteomes" id="UP001150538">
    <property type="component" value="Unassembled WGS sequence"/>
</dbReference>
<feature type="compositionally biased region" description="Polar residues" evidence="1">
    <location>
        <begin position="583"/>
        <end position="594"/>
    </location>
</feature>
<evidence type="ECO:0008006" key="4">
    <source>
        <dbReference type="Google" id="ProtNLM"/>
    </source>
</evidence>
<evidence type="ECO:0000256" key="1">
    <source>
        <dbReference type="SAM" id="MobiDB-lite"/>
    </source>
</evidence>
<feature type="compositionally biased region" description="Low complexity" evidence="1">
    <location>
        <begin position="114"/>
        <end position="125"/>
    </location>
</feature>
<feature type="compositionally biased region" description="Polar residues" evidence="1">
    <location>
        <begin position="75"/>
        <end position="93"/>
    </location>
</feature>
<evidence type="ECO:0000313" key="2">
    <source>
        <dbReference type="EMBL" id="KAJ1914085.1"/>
    </source>
</evidence>
<gene>
    <name evidence="2" type="ORF">H4219_004939</name>
</gene>
<dbReference type="AlphaFoldDB" id="A0A9W8DQI3"/>
<feature type="compositionally biased region" description="Polar residues" evidence="1">
    <location>
        <begin position="129"/>
        <end position="139"/>
    </location>
</feature>
<comment type="caution">
    <text evidence="2">The sequence shown here is derived from an EMBL/GenBank/DDBJ whole genome shotgun (WGS) entry which is preliminary data.</text>
</comment>
<protein>
    <recommendedName>
        <fullName evidence="4">Adhesin domain-containing protein</fullName>
    </recommendedName>
</protein>
<evidence type="ECO:0000313" key="3">
    <source>
        <dbReference type="Proteomes" id="UP001150538"/>
    </source>
</evidence>
<dbReference type="OrthoDB" id="10502219at2759"/>
<keyword evidence="3" id="KW-1185">Reference proteome</keyword>
<organism evidence="2 3">
    <name type="scientific">Mycoemilia scoparia</name>
    <dbReference type="NCBI Taxonomy" id="417184"/>
    <lineage>
        <taxon>Eukaryota</taxon>
        <taxon>Fungi</taxon>
        <taxon>Fungi incertae sedis</taxon>
        <taxon>Zoopagomycota</taxon>
        <taxon>Kickxellomycotina</taxon>
        <taxon>Kickxellomycetes</taxon>
        <taxon>Kickxellales</taxon>
        <taxon>Kickxellaceae</taxon>
        <taxon>Mycoemilia</taxon>
    </lineage>
</organism>
<feature type="region of interest" description="Disordered" evidence="1">
    <location>
        <begin position="583"/>
        <end position="617"/>
    </location>
</feature>